<evidence type="ECO:0000256" key="1">
    <source>
        <dbReference type="SAM" id="MobiDB-lite"/>
    </source>
</evidence>
<gene>
    <name evidence="2" type="ORF">ANCCAN_01969</name>
</gene>
<evidence type="ECO:0000313" key="3">
    <source>
        <dbReference type="Proteomes" id="UP000252519"/>
    </source>
</evidence>
<dbReference type="EMBL" id="JOJR01000010">
    <property type="protein sequence ID" value="RCN51881.1"/>
    <property type="molecule type" value="Genomic_DNA"/>
</dbReference>
<keyword evidence="3" id="KW-1185">Reference proteome</keyword>
<proteinExistence type="predicted"/>
<accession>A0A368H5K8</accession>
<reference evidence="2 3" key="1">
    <citation type="submission" date="2014-10" db="EMBL/GenBank/DDBJ databases">
        <title>Draft genome of the hookworm Ancylostoma caninum.</title>
        <authorList>
            <person name="Mitreva M."/>
        </authorList>
    </citation>
    <scope>NUCLEOTIDE SEQUENCE [LARGE SCALE GENOMIC DNA]</scope>
    <source>
        <strain evidence="2 3">Baltimore</strain>
    </source>
</reference>
<dbReference type="OrthoDB" id="10525557at2759"/>
<name>A0A368H5K8_ANCCA</name>
<feature type="region of interest" description="Disordered" evidence="1">
    <location>
        <begin position="25"/>
        <end position="55"/>
    </location>
</feature>
<sequence>MESDEMRPERLPSLYGEIEKNALGKVLRPSAAEKDAKKKHEHQPSPNVSPLVAVPYGLKDNKGFKELQGTL</sequence>
<dbReference type="AlphaFoldDB" id="A0A368H5K8"/>
<dbReference type="Proteomes" id="UP000252519">
    <property type="component" value="Unassembled WGS sequence"/>
</dbReference>
<comment type="caution">
    <text evidence="2">The sequence shown here is derived from an EMBL/GenBank/DDBJ whole genome shotgun (WGS) entry which is preliminary data.</text>
</comment>
<protein>
    <submittedName>
        <fullName evidence="2">Uncharacterized protein</fullName>
    </submittedName>
</protein>
<evidence type="ECO:0000313" key="2">
    <source>
        <dbReference type="EMBL" id="RCN51881.1"/>
    </source>
</evidence>
<organism evidence="2 3">
    <name type="scientific">Ancylostoma caninum</name>
    <name type="common">Dog hookworm</name>
    <dbReference type="NCBI Taxonomy" id="29170"/>
    <lineage>
        <taxon>Eukaryota</taxon>
        <taxon>Metazoa</taxon>
        <taxon>Ecdysozoa</taxon>
        <taxon>Nematoda</taxon>
        <taxon>Chromadorea</taxon>
        <taxon>Rhabditida</taxon>
        <taxon>Rhabditina</taxon>
        <taxon>Rhabditomorpha</taxon>
        <taxon>Strongyloidea</taxon>
        <taxon>Ancylostomatidae</taxon>
        <taxon>Ancylostomatinae</taxon>
        <taxon>Ancylostoma</taxon>
    </lineage>
</organism>